<reference evidence="1" key="1">
    <citation type="submission" date="2022-11" db="EMBL/GenBank/DDBJ databases">
        <authorList>
            <person name="Hyden B.L."/>
            <person name="Feng K."/>
            <person name="Yates T."/>
            <person name="Jawdy S."/>
            <person name="Smart L.B."/>
            <person name="Muchero W."/>
        </authorList>
    </citation>
    <scope>NUCLEOTIDE SEQUENCE</scope>
    <source>
        <tissue evidence="1">Shoot tip</tissue>
    </source>
</reference>
<dbReference type="AlphaFoldDB" id="A0A9Q0Q8L3"/>
<proteinExistence type="predicted"/>
<keyword evidence="2" id="KW-1185">Reference proteome</keyword>
<protein>
    <submittedName>
        <fullName evidence="1">Uncharacterized protein</fullName>
    </submittedName>
</protein>
<reference evidence="1" key="2">
    <citation type="journal article" date="2023" name="Int. J. Mol. Sci.">
        <title>De Novo Assembly and Annotation of 11 Diverse Shrub Willow (Salix) Genomes Reveals Novel Gene Organization in Sex-Linked Regions.</title>
        <authorList>
            <person name="Hyden B."/>
            <person name="Feng K."/>
            <person name="Yates T.B."/>
            <person name="Jawdy S."/>
            <person name="Cereghino C."/>
            <person name="Smart L.B."/>
            <person name="Muchero W."/>
        </authorList>
    </citation>
    <scope>NUCLEOTIDE SEQUENCE</scope>
    <source>
        <tissue evidence="1">Shoot tip</tissue>
    </source>
</reference>
<sequence>MTAASVVFLGGPCCQNHVWIVAFYAGSSGLEELNLFDIEYKVGKILKLIQNNGQVKNGGSSPMINMHFETSDGTTGELDPAKLEITGLKHRLASATAENEVLHAKYSAALQEADTANEHNKEHSALIKVHKLHDNQAPAHMEKLEEQFTTLRLRWIPCTT</sequence>
<accession>A0A9Q0Q8L3</accession>
<gene>
    <name evidence="1" type="ORF">OIU74_013070</name>
</gene>
<comment type="caution">
    <text evidence="1">The sequence shown here is derived from an EMBL/GenBank/DDBJ whole genome shotgun (WGS) entry which is preliminary data.</text>
</comment>
<dbReference type="EMBL" id="JAPFFM010000016">
    <property type="protein sequence ID" value="KAJ6701827.1"/>
    <property type="molecule type" value="Genomic_DNA"/>
</dbReference>
<name>A0A9Q0Q8L3_9ROSI</name>
<organism evidence="1 2">
    <name type="scientific">Salix koriyanagi</name>
    <dbReference type="NCBI Taxonomy" id="2511006"/>
    <lineage>
        <taxon>Eukaryota</taxon>
        <taxon>Viridiplantae</taxon>
        <taxon>Streptophyta</taxon>
        <taxon>Embryophyta</taxon>
        <taxon>Tracheophyta</taxon>
        <taxon>Spermatophyta</taxon>
        <taxon>Magnoliopsida</taxon>
        <taxon>eudicotyledons</taxon>
        <taxon>Gunneridae</taxon>
        <taxon>Pentapetalae</taxon>
        <taxon>rosids</taxon>
        <taxon>fabids</taxon>
        <taxon>Malpighiales</taxon>
        <taxon>Salicaceae</taxon>
        <taxon>Saliceae</taxon>
        <taxon>Salix</taxon>
    </lineage>
</organism>
<dbReference type="Proteomes" id="UP001151752">
    <property type="component" value="Chromosome 1"/>
</dbReference>
<evidence type="ECO:0000313" key="2">
    <source>
        <dbReference type="Proteomes" id="UP001151752"/>
    </source>
</evidence>
<evidence type="ECO:0000313" key="1">
    <source>
        <dbReference type="EMBL" id="KAJ6701827.1"/>
    </source>
</evidence>